<protein>
    <submittedName>
        <fullName evidence="6">1,3-propanediol dehydrogenase</fullName>
        <ecNumber evidence="6">1.1.1.202</ecNumber>
    </submittedName>
</protein>
<dbReference type="FunFam" id="3.40.50.1970:FF:000003">
    <property type="entry name" value="Alcohol dehydrogenase, iron-containing"/>
    <property type="match status" value="1"/>
</dbReference>
<evidence type="ECO:0000256" key="1">
    <source>
        <dbReference type="ARBA" id="ARBA00007358"/>
    </source>
</evidence>
<evidence type="ECO:0000313" key="7">
    <source>
        <dbReference type="Proteomes" id="UP000005316"/>
    </source>
</evidence>
<dbReference type="GO" id="GO:0046872">
    <property type="term" value="F:metal ion binding"/>
    <property type="evidence" value="ECO:0007669"/>
    <property type="project" value="InterPro"/>
</dbReference>
<dbReference type="EMBL" id="AFPZ01000029">
    <property type="protein sequence ID" value="EGQ26824.1"/>
    <property type="molecule type" value="Genomic_DNA"/>
</dbReference>
<evidence type="ECO:0000256" key="2">
    <source>
        <dbReference type="ARBA" id="ARBA00023002"/>
    </source>
</evidence>
<dbReference type="InterPro" id="IPR018211">
    <property type="entry name" value="ADH_Fe_CS"/>
</dbReference>
<feature type="domain" description="Alcohol dehydrogenase iron-type/glycerol dehydrogenase GldA" evidence="4">
    <location>
        <begin position="10"/>
        <end position="178"/>
    </location>
</feature>
<keyword evidence="3" id="KW-0520">NAD</keyword>
<dbReference type="HOGENOM" id="CLU_007207_0_0_9"/>
<proteinExistence type="inferred from homology"/>
<dbReference type="eggNOG" id="COG1454">
    <property type="taxonomic scope" value="Bacteria"/>
</dbReference>
<evidence type="ECO:0000259" key="4">
    <source>
        <dbReference type="Pfam" id="PF00465"/>
    </source>
</evidence>
<dbReference type="Proteomes" id="UP000005316">
    <property type="component" value="Unassembled WGS sequence"/>
</dbReference>
<dbReference type="OrthoDB" id="9815791at2"/>
<dbReference type="EC" id="1.1.1.202" evidence="6"/>
<dbReference type="PROSITE" id="PS00913">
    <property type="entry name" value="ADH_IRON_1"/>
    <property type="match status" value="1"/>
</dbReference>
<dbReference type="CDD" id="cd08194">
    <property type="entry name" value="Fe-ADH-like"/>
    <property type="match status" value="1"/>
</dbReference>
<reference evidence="6 7" key="1">
    <citation type="submission" date="2011-04" db="EMBL/GenBank/DDBJ databases">
        <authorList>
            <person name="Muzny D."/>
            <person name="Qin X."/>
            <person name="Deng J."/>
            <person name="Jiang H."/>
            <person name="Liu Y."/>
            <person name="Qu J."/>
            <person name="Song X.-Z."/>
            <person name="Zhang L."/>
            <person name="Thornton R."/>
            <person name="Coyle M."/>
            <person name="Francisco L."/>
            <person name="Jackson L."/>
            <person name="Javaid M."/>
            <person name="Korchina V."/>
            <person name="Kovar C."/>
            <person name="Mata R."/>
            <person name="Mathew T."/>
            <person name="Ngo R."/>
            <person name="Nguyen L."/>
            <person name="Nguyen N."/>
            <person name="Okwuonu G."/>
            <person name="Ongeri F."/>
            <person name="Pham C."/>
            <person name="Simmons D."/>
            <person name="Wilczek-Boney K."/>
            <person name="Hale W."/>
            <person name="Jakkamsetti A."/>
            <person name="Pham P."/>
            <person name="Ruth R."/>
            <person name="San Lucas F."/>
            <person name="Warren J."/>
            <person name="Zhang J."/>
            <person name="Zhao Z."/>
            <person name="Zhou C."/>
            <person name="Zhu D."/>
            <person name="Lee S."/>
            <person name="Bess C."/>
            <person name="Blankenburg K."/>
            <person name="Forbes L."/>
            <person name="Fu Q."/>
            <person name="Gubbala S."/>
            <person name="Hirani K."/>
            <person name="Jayaseelan J.C."/>
            <person name="Lara F."/>
            <person name="Munidasa M."/>
            <person name="Palculict T."/>
            <person name="Patil S."/>
            <person name="Pu L.-L."/>
            <person name="Saada N."/>
            <person name="Tang L."/>
            <person name="Weissenberger G."/>
            <person name="Zhu Y."/>
            <person name="Hemphill L."/>
            <person name="Shang Y."/>
            <person name="Youmans B."/>
            <person name="Ayvaz T."/>
            <person name="Ross M."/>
            <person name="Santibanez J."/>
            <person name="Aqrawi P."/>
            <person name="Gross S."/>
            <person name="Joshi V."/>
            <person name="Fowler G."/>
            <person name="Nazareth L."/>
            <person name="Reid J."/>
            <person name="Worley K."/>
            <person name="Petrosino J."/>
            <person name="Highlander S."/>
            <person name="Gibbs R."/>
        </authorList>
    </citation>
    <scope>NUCLEOTIDE SEQUENCE [LARGE SCALE GENOMIC DNA]</scope>
    <source>
        <strain evidence="6 7">2681</strain>
    </source>
</reference>
<accession>F9DQT1</accession>
<evidence type="ECO:0000313" key="6">
    <source>
        <dbReference type="EMBL" id="EGQ26824.1"/>
    </source>
</evidence>
<dbReference type="Pfam" id="PF00465">
    <property type="entry name" value="Fe-ADH"/>
    <property type="match status" value="1"/>
</dbReference>
<keyword evidence="2 6" id="KW-0560">Oxidoreductase</keyword>
<name>F9DQT1_9BACL</name>
<evidence type="ECO:0000256" key="3">
    <source>
        <dbReference type="ARBA" id="ARBA00023027"/>
    </source>
</evidence>
<dbReference type="Pfam" id="PF25137">
    <property type="entry name" value="ADH_Fe_C"/>
    <property type="match status" value="1"/>
</dbReference>
<dbReference type="PANTHER" id="PTHR11496:SF102">
    <property type="entry name" value="ALCOHOL DEHYDROGENASE 4"/>
    <property type="match status" value="1"/>
</dbReference>
<dbReference type="InterPro" id="IPR001670">
    <property type="entry name" value="ADH_Fe/GldA"/>
</dbReference>
<dbReference type="InterPro" id="IPR056798">
    <property type="entry name" value="ADH_Fe_C"/>
</dbReference>
<dbReference type="AlphaFoldDB" id="F9DQT1"/>
<comment type="caution">
    <text evidence="6">The sequence shown here is derived from an EMBL/GenBank/DDBJ whole genome shotgun (WGS) entry which is preliminary data.</text>
</comment>
<dbReference type="SUPFAM" id="SSF56796">
    <property type="entry name" value="Dehydroquinate synthase-like"/>
    <property type="match status" value="1"/>
</dbReference>
<organism evidence="6 7">
    <name type="scientific">Sporosarcina newyorkensis 2681</name>
    <dbReference type="NCBI Taxonomy" id="1027292"/>
    <lineage>
        <taxon>Bacteria</taxon>
        <taxon>Bacillati</taxon>
        <taxon>Bacillota</taxon>
        <taxon>Bacilli</taxon>
        <taxon>Bacillales</taxon>
        <taxon>Caryophanaceae</taxon>
        <taxon>Sporosarcina</taxon>
    </lineage>
</organism>
<comment type="similarity">
    <text evidence="1">Belongs to the iron-containing alcohol dehydrogenase family.</text>
</comment>
<dbReference type="PANTHER" id="PTHR11496">
    <property type="entry name" value="ALCOHOL DEHYDROGENASE"/>
    <property type="match status" value="1"/>
</dbReference>
<gene>
    <name evidence="6" type="primary">dhaT</name>
    <name evidence="6" type="ORF">HMPREF9372_1161</name>
</gene>
<evidence type="ECO:0000259" key="5">
    <source>
        <dbReference type="Pfam" id="PF25137"/>
    </source>
</evidence>
<dbReference type="RefSeq" id="WP_009766028.1">
    <property type="nucleotide sequence ID" value="NZ_GL982997.1"/>
</dbReference>
<dbReference type="FunFam" id="1.20.1090.10:FF:000001">
    <property type="entry name" value="Aldehyde-alcohol dehydrogenase"/>
    <property type="match status" value="1"/>
</dbReference>
<feature type="domain" description="Fe-containing alcohol dehydrogenase-like C-terminal" evidence="5">
    <location>
        <begin position="189"/>
        <end position="384"/>
    </location>
</feature>
<dbReference type="STRING" id="759851.SAMN04244570_1495"/>
<dbReference type="Gene3D" id="3.40.50.1970">
    <property type="match status" value="1"/>
</dbReference>
<dbReference type="Gene3D" id="1.20.1090.10">
    <property type="entry name" value="Dehydroquinate synthase-like - alpha domain"/>
    <property type="match status" value="1"/>
</dbReference>
<dbReference type="GO" id="GO:0047516">
    <property type="term" value="F:1,3-propanediol dehydrogenase activity"/>
    <property type="evidence" value="ECO:0007669"/>
    <property type="project" value="UniProtKB-EC"/>
</dbReference>
<sequence>MGTSKTFQMPPTILYLQDSFKLVGEKASLHGKKALIISDHVMEKLGYIEDCQKYLSSNSVDSIVFLGVASEPTDQYVENSLQLFQHQQCDLIISLGGGSCIDTGKAVAVLAANGGYIGDYMGQQKIADQTPIPHIAIPTTAGTGSEATDVTVITNSTTQVKMMIKQPAFMPNIAIVDPLLTLSSPQNVTAATGVDALSHAIEAYISKKAHPMTDMMALSAIKLISENLYKAYTEGQNLEARAGMSLAALQAGSAFSNASVCLVHGMSRPIGALFDVPHGFSNAMLLPAILEYSKDSCIDRLADIGRIFSPKAKQFTNEVAAEFAVQSVKDLCNSLNIPNLEKWGIPRDGFVSAINKMSKDAMDSGSPGNNPKVPTEENIANLYQVCYDYQF</sequence>
<dbReference type="InterPro" id="IPR039697">
    <property type="entry name" value="Alcohol_dehydrogenase_Fe"/>
</dbReference>
<dbReference type="GO" id="GO:0004022">
    <property type="term" value="F:alcohol dehydrogenase (NAD+) activity"/>
    <property type="evidence" value="ECO:0007669"/>
    <property type="project" value="TreeGrafter"/>
</dbReference>